<protein>
    <recommendedName>
        <fullName evidence="4">Ig-like domain-containing protein</fullName>
    </recommendedName>
</protein>
<sequence length="210" mass="22387">MTAVVVVVAFFVFLSCLQNSNAQQSVITLNPSSGSLTLGSDAATGGLVEATCNDDGTYICEAVYSAGGGAPTTATSNKSLQVTIDPGQITMTADPQLPVYPYNSSLLLRCSGPVGTVNSDTQIEWIWEYKEPQGSLWTRVTTTGDNFNQESSTPSGLGNCAQNQVVTLQRYVVTEDTGRTYRCHVRVWDPLRTSVSMPGNTPSARYSPGL</sequence>
<evidence type="ECO:0000313" key="3">
    <source>
        <dbReference type="Proteomes" id="UP001519460"/>
    </source>
</evidence>
<keyword evidence="1" id="KW-0732">Signal</keyword>
<gene>
    <name evidence="2" type="ORF">BaRGS_00013290</name>
</gene>
<proteinExistence type="predicted"/>
<dbReference type="EMBL" id="JACVVK020000075">
    <property type="protein sequence ID" value="KAK7495351.1"/>
    <property type="molecule type" value="Genomic_DNA"/>
</dbReference>
<keyword evidence="3" id="KW-1185">Reference proteome</keyword>
<evidence type="ECO:0008006" key="4">
    <source>
        <dbReference type="Google" id="ProtNLM"/>
    </source>
</evidence>
<organism evidence="2 3">
    <name type="scientific">Batillaria attramentaria</name>
    <dbReference type="NCBI Taxonomy" id="370345"/>
    <lineage>
        <taxon>Eukaryota</taxon>
        <taxon>Metazoa</taxon>
        <taxon>Spiralia</taxon>
        <taxon>Lophotrochozoa</taxon>
        <taxon>Mollusca</taxon>
        <taxon>Gastropoda</taxon>
        <taxon>Caenogastropoda</taxon>
        <taxon>Sorbeoconcha</taxon>
        <taxon>Cerithioidea</taxon>
        <taxon>Batillariidae</taxon>
        <taxon>Batillaria</taxon>
    </lineage>
</organism>
<dbReference type="AlphaFoldDB" id="A0ABD0L7Y2"/>
<evidence type="ECO:0000256" key="1">
    <source>
        <dbReference type="SAM" id="SignalP"/>
    </source>
</evidence>
<comment type="caution">
    <text evidence="2">The sequence shown here is derived from an EMBL/GenBank/DDBJ whole genome shotgun (WGS) entry which is preliminary data.</text>
</comment>
<feature type="non-terminal residue" evidence="2">
    <location>
        <position position="210"/>
    </location>
</feature>
<feature type="signal peptide" evidence="1">
    <location>
        <begin position="1"/>
        <end position="22"/>
    </location>
</feature>
<name>A0ABD0L7Y2_9CAEN</name>
<accession>A0ABD0L7Y2</accession>
<feature type="chain" id="PRO_5044750662" description="Ig-like domain-containing protein" evidence="1">
    <location>
        <begin position="23"/>
        <end position="210"/>
    </location>
</feature>
<dbReference type="Proteomes" id="UP001519460">
    <property type="component" value="Unassembled WGS sequence"/>
</dbReference>
<reference evidence="2 3" key="1">
    <citation type="journal article" date="2023" name="Sci. Data">
        <title>Genome assembly of the Korean intertidal mud-creeper Batillaria attramentaria.</title>
        <authorList>
            <person name="Patra A.K."/>
            <person name="Ho P.T."/>
            <person name="Jun S."/>
            <person name="Lee S.J."/>
            <person name="Kim Y."/>
            <person name="Won Y.J."/>
        </authorList>
    </citation>
    <scope>NUCLEOTIDE SEQUENCE [LARGE SCALE GENOMIC DNA]</scope>
    <source>
        <strain evidence="2">Wonlab-2016</strain>
    </source>
</reference>
<evidence type="ECO:0000313" key="2">
    <source>
        <dbReference type="EMBL" id="KAK7495351.1"/>
    </source>
</evidence>